<gene>
    <name evidence="5" type="ORF">POL58_05925</name>
</gene>
<dbReference type="InterPro" id="IPR013694">
    <property type="entry name" value="VIT"/>
</dbReference>
<dbReference type="InterPro" id="IPR002035">
    <property type="entry name" value="VWF_A"/>
</dbReference>
<name>A0ABT5AZK0_9BACT</name>
<dbReference type="SMART" id="SM00609">
    <property type="entry name" value="VIT"/>
    <property type="match status" value="1"/>
</dbReference>
<feature type="chain" id="PRO_5046782547" evidence="2">
    <location>
        <begin position="21"/>
        <end position="882"/>
    </location>
</feature>
<accession>A0ABT5AZK0</accession>
<dbReference type="PANTHER" id="PTHR45737:SF6">
    <property type="entry name" value="VON WILLEBRAND FACTOR A DOMAIN-CONTAINING PROTEIN 5A"/>
    <property type="match status" value="1"/>
</dbReference>
<evidence type="ECO:0000256" key="2">
    <source>
        <dbReference type="SAM" id="SignalP"/>
    </source>
</evidence>
<keyword evidence="6" id="KW-1185">Reference proteome</keyword>
<proteinExistence type="predicted"/>
<dbReference type="Gene3D" id="3.40.50.410">
    <property type="entry name" value="von Willebrand factor, type A domain"/>
    <property type="match status" value="1"/>
</dbReference>
<dbReference type="PROSITE" id="PS51257">
    <property type="entry name" value="PROKAR_LIPOPROTEIN"/>
    <property type="match status" value="1"/>
</dbReference>
<dbReference type="PROSITE" id="PS51468">
    <property type="entry name" value="VIT"/>
    <property type="match status" value="1"/>
</dbReference>
<evidence type="ECO:0000313" key="6">
    <source>
        <dbReference type="Proteomes" id="UP001217838"/>
    </source>
</evidence>
<dbReference type="RefSeq" id="WP_271995232.1">
    <property type="nucleotide sequence ID" value="NZ_JAQNDN010000001.1"/>
</dbReference>
<dbReference type="SUPFAM" id="SSF53300">
    <property type="entry name" value="vWA-like"/>
    <property type="match status" value="1"/>
</dbReference>
<feature type="region of interest" description="Disordered" evidence="1">
    <location>
        <begin position="224"/>
        <end position="253"/>
    </location>
</feature>
<dbReference type="EMBL" id="JAQNDN010000001">
    <property type="protein sequence ID" value="MDC0667264.1"/>
    <property type="molecule type" value="Genomic_DNA"/>
</dbReference>
<dbReference type="PROSITE" id="PS50234">
    <property type="entry name" value="VWFA"/>
    <property type="match status" value="1"/>
</dbReference>
<dbReference type="InterPro" id="IPR036465">
    <property type="entry name" value="vWFA_dom_sf"/>
</dbReference>
<evidence type="ECO:0000313" key="5">
    <source>
        <dbReference type="EMBL" id="MDC0667264.1"/>
    </source>
</evidence>
<evidence type="ECO:0000259" key="3">
    <source>
        <dbReference type="PROSITE" id="PS50234"/>
    </source>
</evidence>
<organism evidence="5 6">
    <name type="scientific">Nannocystis radixulma</name>
    <dbReference type="NCBI Taxonomy" id="2995305"/>
    <lineage>
        <taxon>Bacteria</taxon>
        <taxon>Pseudomonadati</taxon>
        <taxon>Myxococcota</taxon>
        <taxon>Polyangia</taxon>
        <taxon>Nannocystales</taxon>
        <taxon>Nannocystaceae</taxon>
        <taxon>Nannocystis</taxon>
    </lineage>
</organism>
<comment type="caution">
    <text evidence="5">The sequence shown here is derived from an EMBL/GenBank/DDBJ whole genome shotgun (WGS) entry which is preliminary data.</text>
</comment>
<reference evidence="5 6" key="1">
    <citation type="submission" date="2022-11" db="EMBL/GenBank/DDBJ databases">
        <title>Minimal conservation of predation-associated metabolite biosynthetic gene clusters underscores biosynthetic potential of Myxococcota including descriptions for ten novel species: Archangium lansinium sp. nov., Myxococcus landrumus sp. nov., Nannocystis bai.</title>
        <authorList>
            <person name="Ahearne A."/>
            <person name="Stevens C."/>
            <person name="Dowd S."/>
        </authorList>
    </citation>
    <scope>NUCLEOTIDE SEQUENCE [LARGE SCALE GENOMIC DNA]</scope>
    <source>
        <strain evidence="5 6">NCELM</strain>
    </source>
</reference>
<evidence type="ECO:0000259" key="4">
    <source>
        <dbReference type="PROSITE" id="PS51468"/>
    </source>
</evidence>
<feature type="compositionally biased region" description="Basic and acidic residues" evidence="1">
    <location>
        <begin position="228"/>
        <end position="244"/>
    </location>
</feature>
<dbReference type="Pfam" id="PF13768">
    <property type="entry name" value="VWA_3"/>
    <property type="match status" value="1"/>
</dbReference>
<keyword evidence="2" id="KW-0732">Signal</keyword>
<sequence length="882" mass="94357">MTIRISALFGLAALLACSRAGTTSLTPPELALADEPVWTPVELDVLPTLDLGFIPKVPGADQPVRDVVYTDPGAMPQLLHAGVALPLRNTDVRARLRGPVAEVVVTQRFVNDNAAALDAIYTFPLPENSAVTDMRMVVGPRTIVAEIREREQARAEYLAARDAGHTAALLEQERPNVFTQSLANIPPGETVDVELRYLQTLSYDSGEYEFVFPTVVGPRYLPGTPLPGRDRGAGTSADTDRVPDASRISPPILGRGVRTGHDLSITVDVDAAAPIDAWAAPAHDVVASAAGSRLQVALARKDEIPNRDFVLRYRSAGAQPTAKLFLGPGEARGGHFLLVVDPPRLDVDDIVGRRELIFVVDVSGSMSGPPLELAKAAMKEALARARPVDTFDVVTFAGRTGRLFGTPRPANSENLRQAAEFVDGLGAGGGTEMLAAVDAALDSPIEDGRHRYVFLMTDGYIGEEDAIAHAARSLVARQRAAGRRARVFGLGIGESPNSHLIATLAAAGDGAALHVRQPADLARTGQLIERTIDAPVLTDVALQWDSPVPRDLSAALPPDLLASHPLVVHGRYAGAAPTEVRLLARVGERSVTFPVEVVTSQESAPTLARLWARDRIAALDLTRMTATSSETEQHARAEILRLGLQHHLVTQFTSLVAVDRSRRVEGLAVEVVQPVEPVHGMHAITNTPQISKVDMSRIHNIPIGGTSRDFTAVVDMSPTASHDAGAIRLGGSTGAESRYVIDGVRSSGAQFGWSAPTPPDAVQPPGRGFTPVETYARARIGAVRGADEPETGRLQARLRGDAEPLARCFVDAGRSTYRIHRKLVLVLRFTAAGTLARMDVKGRERLAPAITTCLRQRVWPLLGGAVRPGGTIEIDLGVWMRF</sequence>
<feature type="domain" description="VWFA" evidence="3">
    <location>
        <begin position="355"/>
        <end position="531"/>
    </location>
</feature>
<evidence type="ECO:0000256" key="1">
    <source>
        <dbReference type="SAM" id="MobiDB-lite"/>
    </source>
</evidence>
<dbReference type="PANTHER" id="PTHR45737">
    <property type="entry name" value="VON WILLEBRAND FACTOR A DOMAIN-CONTAINING PROTEIN 5A"/>
    <property type="match status" value="1"/>
</dbReference>
<protein>
    <submittedName>
        <fullName evidence="5">VIT and VWA domain-containing protein</fullName>
    </submittedName>
</protein>
<dbReference type="SMART" id="SM00327">
    <property type="entry name" value="VWA"/>
    <property type="match status" value="1"/>
</dbReference>
<feature type="signal peptide" evidence="2">
    <location>
        <begin position="1"/>
        <end position="20"/>
    </location>
</feature>
<dbReference type="Pfam" id="PF08487">
    <property type="entry name" value="VIT"/>
    <property type="match status" value="1"/>
</dbReference>
<dbReference type="Proteomes" id="UP001217838">
    <property type="component" value="Unassembled WGS sequence"/>
</dbReference>
<feature type="domain" description="VIT" evidence="4">
    <location>
        <begin position="71"/>
        <end position="199"/>
    </location>
</feature>